<dbReference type="Gene3D" id="3.30.70.20">
    <property type="match status" value="1"/>
</dbReference>
<accession>A0A1M6P115</accession>
<protein>
    <submittedName>
        <fullName evidence="6">4Fe-4S dicluster domain-containing protein</fullName>
    </submittedName>
</protein>
<dbReference type="InterPro" id="IPR050572">
    <property type="entry name" value="Fe-S_Ferredoxin"/>
</dbReference>
<keyword evidence="3" id="KW-0408">Iron</keyword>
<dbReference type="OrthoDB" id="2965668at2"/>
<evidence type="ECO:0000259" key="5">
    <source>
        <dbReference type="PROSITE" id="PS51379"/>
    </source>
</evidence>
<keyword evidence="7" id="KW-1185">Reference proteome</keyword>
<name>A0A1M6P115_9CLOT</name>
<dbReference type="InterPro" id="IPR017896">
    <property type="entry name" value="4Fe4S_Fe-S-bd"/>
</dbReference>
<dbReference type="PANTHER" id="PTHR43687:SF1">
    <property type="entry name" value="FERREDOXIN III"/>
    <property type="match status" value="1"/>
</dbReference>
<dbReference type="Proteomes" id="UP000184080">
    <property type="component" value="Unassembled WGS sequence"/>
</dbReference>
<evidence type="ECO:0000313" key="6">
    <source>
        <dbReference type="EMBL" id="SHK01655.1"/>
    </source>
</evidence>
<dbReference type="SUPFAM" id="SSF54862">
    <property type="entry name" value="4Fe-4S ferredoxins"/>
    <property type="match status" value="1"/>
</dbReference>
<evidence type="ECO:0000313" key="7">
    <source>
        <dbReference type="Proteomes" id="UP000184080"/>
    </source>
</evidence>
<dbReference type="AlphaFoldDB" id="A0A1M6P115"/>
<evidence type="ECO:0000256" key="2">
    <source>
        <dbReference type="ARBA" id="ARBA00022723"/>
    </source>
</evidence>
<dbReference type="PANTHER" id="PTHR43687">
    <property type="entry name" value="ADENYLYLSULFATE REDUCTASE, BETA SUBUNIT"/>
    <property type="match status" value="1"/>
</dbReference>
<evidence type="ECO:0000256" key="4">
    <source>
        <dbReference type="ARBA" id="ARBA00023014"/>
    </source>
</evidence>
<reference evidence="6 7" key="1">
    <citation type="submission" date="2016-11" db="EMBL/GenBank/DDBJ databases">
        <authorList>
            <person name="Jaros S."/>
            <person name="Januszkiewicz K."/>
            <person name="Wedrychowicz H."/>
        </authorList>
    </citation>
    <scope>NUCLEOTIDE SEQUENCE [LARGE SCALE GENOMIC DNA]</scope>
    <source>
        <strain evidence="6 7">DSM 21864</strain>
    </source>
</reference>
<dbReference type="GO" id="GO:0046872">
    <property type="term" value="F:metal ion binding"/>
    <property type="evidence" value="ECO:0007669"/>
    <property type="project" value="UniProtKB-KW"/>
</dbReference>
<proteinExistence type="predicted"/>
<feature type="domain" description="4Fe-4S ferredoxin-type" evidence="5">
    <location>
        <begin position="35"/>
        <end position="65"/>
    </location>
</feature>
<keyword evidence="1" id="KW-0004">4Fe-4S</keyword>
<sequence>MSTNWYPEIDIEQCNNCKICIDVCAENVFDTSIGKTIVSYSEECIWQCTKCQSQCPQNAIYYVLDLDSKPNSLE</sequence>
<dbReference type="GO" id="GO:0051539">
    <property type="term" value="F:4 iron, 4 sulfur cluster binding"/>
    <property type="evidence" value="ECO:0007669"/>
    <property type="project" value="UniProtKB-KW"/>
</dbReference>
<dbReference type="EMBL" id="FQZO01000013">
    <property type="protein sequence ID" value="SHK01655.1"/>
    <property type="molecule type" value="Genomic_DNA"/>
</dbReference>
<keyword evidence="4" id="KW-0411">Iron-sulfur</keyword>
<dbReference type="RefSeq" id="WP_073012555.1">
    <property type="nucleotide sequence ID" value="NZ_FQZO01000013.1"/>
</dbReference>
<evidence type="ECO:0000256" key="1">
    <source>
        <dbReference type="ARBA" id="ARBA00022485"/>
    </source>
</evidence>
<dbReference type="PROSITE" id="PS51379">
    <property type="entry name" value="4FE4S_FER_2"/>
    <property type="match status" value="2"/>
</dbReference>
<dbReference type="STRING" id="1121298.SAMN05444401_0395"/>
<evidence type="ECO:0000256" key="3">
    <source>
        <dbReference type="ARBA" id="ARBA00023004"/>
    </source>
</evidence>
<organism evidence="6 7">
    <name type="scientific">Clostridium amylolyticum</name>
    <dbReference type="NCBI Taxonomy" id="1121298"/>
    <lineage>
        <taxon>Bacteria</taxon>
        <taxon>Bacillati</taxon>
        <taxon>Bacillota</taxon>
        <taxon>Clostridia</taxon>
        <taxon>Eubacteriales</taxon>
        <taxon>Clostridiaceae</taxon>
        <taxon>Clostridium</taxon>
    </lineage>
</organism>
<feature type="domain" description="4Fe-4S ferredoxin-type" evidence="5">
    <location>
        <begin position="5"/>
        <end position="34"/>
    </location>
</feature>
<keyword evidence="2" id="KW-0479">Metal-binding</keyword>
<gene>
    <name evidence="6" type="ORF">SAMN05444401_0395</name>
</gene>